<comment type="caution">
    <text evidence="2">The sequence shown here is derived from an EMBL/GenBank/DDBJ whole genome shotgun (WGS) entry which is preliminary data.</text>
</comment>
<keyword evidence="3" id="KW-1185">Reference proteome</keyword>
<gene>
    <name evidence="2" type="ORF">AB0D95_25125</name>
</gene>
<proteinExistence type="predicted"/>
<dbReference type="InterPro" id="IPR046151">
    <property type="entry name" value="DUF6153"/>
</dbReference>
<protein>
    <submittedName>
        <fullName evidence="2">DUF6153 family protein</fullName>
    </submittedName>
</protein>
<accession>A0ABV3EWF0</accession>
<dbReference type="Proteomes" id="UP001551584">
    <property type="component" value="Unassembled WGS sequence"/>
</dbReference>
<organism evidence="2 3">
    <name type="scientific">Streptomyces chilikensis</name>
    <dbReference type="NCBI Taxonomy" id="1194079"/>
    <lineage>
        <taxon>Bacteria</taxon>
        <taxon>Bacillati</taxon>
        <taxon>Actinomycetota</taxon>
        <taxon>Actinomycetes</taxon>
        <taxon>Kitasatosporales</taxon>
        <taxon>Streptomycetaceae</taxon>
        <taxon>Streptomyces</taxon>
    </lineage>
</organism>
<dbReference type="EMBL" id="JBEZNA010000077">
    <property type="protein sequence ID" value="MEU9580505.1"/>
    <property type="molecule type" value="Genomic_DNA"/>
</dbReference>
<dbReference type="Pfam" id="PF19650">
    <property type="entry name" value="DUF6153"/>
    <property type="match status" value="1"/>
</dbReference>
<evidence type="ECO:0000313" key="3">
    <source>
        <dbReference type="Proteomes" id="UP001551584"/>
    </source>
</evidence>
<dbReference type="RefSeq" id="WP_359276326.1">
    <property type="nucleotide sequence ID" value="NZ_JBEZNA010000077.1"/>
</dbReference>
<evidence type="ECO:0000256" key="1">
    <source>
        <dbReference type="SAM" id="MobiDB-lite"/>
    </source>
</evidence>
<feature type="region of interest" description="Disordered" evidence="1">
    <location>
        <begin position="90"/>
        <end position="136"/>
    </location>
</feature>
<feature type="compositionally biased region" description="Pro residues" evidence="1">
    <location>
        <begin position="93"/>
        <end position="105"/>
    </location>
</feature>
<evidence type="ECO:0000313" key="2">
    <source>
        <dbReference type="EMBL" id="MEU9580505.1"/>
    </source>
</evidence>
<sequence length="136" mass="13572">MVSSTSWSHRPARRSFVLLVMTVLTGVLGMHGLAPGGALPAQAHATHATHAMAAGHAAGALPADIACSHGLDGPHHLAHADGTCAAAGVTVPYTPPAPDTGPVGPPSDTSMPAKDMASTDGGRAPPDLSELQLLRV</sequence>
<reference evidence="2 3" key="1">
    <citation type="submission" date="2024-06" db="EMBL/GenBank/DDBJ databases">
        <title>The Natural Products Discovery Center: Release of the First 8490 Sequenced Strains for Exploring Actinobacteria Biosynthetic Diversity.</title>
        <authorList>
            <person name="Kalkreuter E."/>
            <person name="Kautsar S.A."/>
            <person name="Yang D."/>
            <person name="Bader C.D."/>
            <person name="Teijaro C.N."/>
            <person name="Fluegel L."/>
            <person name="Davis C.M."/>
            <person name="Simpson J.R."/>
            <person name="Lauterbach L."/>
            <person name="Steele A.D."/>
            <person name="Gui C."/>
            <person name="Meng S."/>
            <person name="Li G."/>
            <person name="Viehrig K."/>
            <person name="Ye F."/>
            <person name="Su P."/>
            <person name="Kiefer A.F."/>
            <person name="Nichols A."/>
            <person name="Cepeda A.J."/>
            <person name="Yan W."/>
            <person name="Fan B."/>
            <person name="Jiang Y."/>
            <person name="Adhikari A."/>
            <person name="Zheng C.-J."/>
            <person name="Schuster L."/>
            <person name="Cowan T.M."/>
            <person name="Smanski M.J."/>
            <person name="Chevrette M.G."/>
            <person name="De Carvalho L.P.S."/>
            <person name="Shen B."/>
        </authorList>
    </citation>
    <scope>NUCLEOTIDE SEQUENCE [LARGE SCALE GENOMIC DNA]</scope>
    <source>
        <strain evidence="2 3">NPDC048117</strain>
    </source>
</reference>
<name>A0ABV3EWF0_9ACTN</name>